<reference evidence="2" key="1">
    <citation type="submission" date="2021-02" db="EMBL/GenBank/DDBJ databases">
        <authorList>
            <person name="Cremers G."/>
            <person name="Picone N."/>
        </authorList>
    </citation>
    <scope>NUCLEOTIDE SEQUENCE</scope>
    <source>
        <strain evidence="2">PQ17</strain>
    </source>
</reference>
<name>A0A8J2BK74_9BACT</name>
<accession>A0A8J2BK74</accession>
<evidence type="ECO:0000313" key="2">
    <source>
        <dbReference type="EMBL" id="CAF0699102.1"/>
    </source>
</evidence>
<dbReference type="Proteomes" id="UP000663859">
    <property type="component" value="Unassembled WGS sequence"/>
</dbReference>
<keyword evidence="3" id="KW-1185">Reference proteome</keyword>
<sequence length="61" mass="6358">MWAQSGRCWLEEGLADVEGGAFGCCGRGVVGREGNRAWGGRQNPMGWSSRGGCAGADEPVD</sequence>
<protein>
    <submittedName>
        <fullName evidence="2">Uncharacterized protein</fullName>
    </submittedName>
</protein>
<proteinExistence type="predicted"/>
<evidence type="ECO:0000256" key="1">
    <source>
        <dbReference type="SAM" id="MobiDB-lite"/>
    </source>
</evidence>
<feature type="region of interest" description="Disordered" evidence="1">
    <location>
        <begin position="36"/>
        <end position="61"/>
    </location>
</feature>
<evidence type="ECO:0000313" key="3">
    <source>
        <dbReference type="Proteomes" id="UP000663859"/>
    </source>
</evidence>
<organism evidence="2 3">
    <name type="scientific">Candidatus Methylacidithermus pantelleriae</name>
    <dbReference type="NCBI Taxonomy" id="2744239"/>
    <lineage>
        <taxon>Bacteria</taxon>
        <taxon>Pseudomonadati</taxon>
        <taxon>Verrucomicrobiota</taxon>
        <taxon>Methylacidiphilae</taxon>
        <taxon>Methylacidiphilales</taxon>
        <taxon>Methylacidiphilaceae</taxon>
        <taxon>Candidatus Methylacidithermus</taxon>
    </lineage>
</organism>
<dbReference type="AlphaFoldDB" id="A0A8J2BK74"/>
<dbReference type="EMBL" id="CAJNOB010000023">
    <property type="protein sequence ID" value="CAF0699102.1"/>
    <property type="molecule type" value="Genomic_DNA"/>
</dbReference>
<gene>
    <name evidence="2" type="ORF">MPNT_30125</name>
</gene>
<comment type="caution">
    <text evidence="2">The sequence shown here is derived from an EMBL/GenBank/DDBJ whole genome shotgun (WGS) entry which is preliminary data.</text>
</comment>